<keyword evidence="9" id="KW-1185">Reference proteome</keyword>
<name>B6AEF1_CRYMR</name>
<dbReference type="GO" id="GO:0000981">
    <property type="term" value="F:DNA-binding transcription factor activity, RNA polymerase II-specific"/>
    <property type="evidence" value="ECO:0007669"/>
    <property type="project" value="TreeGrafter"/>
</dbReference>
<evidence type="ECO:0000259" key="7">
    <source>
        <dbReference type="Pfam" id="PF00808"/>
    </source>
</evidence>
<dbReference type="InterPro" id="IPR009072">
    <property type="entry name" value="Histone-fold"/>
</dbReference>
<comment type="similarity">
    <text evidence="6">Belongs to the NFYC/HAP5 subunit family.</text>
</comment>
<dbReference type="VEuPathDB" id="CryptoDB:CMU_012420"/>
<accession>B6AEF1</accession>
<dbReference type="PANTHER" id="PTHR10252">
    <property type="entry name" value="HISTONE-LIKE TRANSCRIPTION FACTOR CCAAT-RELATED"/>
    <property type="match status" value="1"/>
</dbReference>
<dbReference type="InterPro" id="IPR050568">
    <property type="entry name" value="Transcr_DNA_Rep_Reg"/>
</dbReference>
<dbReference type="STRING" id="441375.B6AEF1"/>
<dbReference type="GO" id="GO:0005634">
    <property type="term" value="C:nucleus"/>
    <property type="evidence" value="ECO:0007669"/>
    <property type="project" value="UniProtKB-SubCell"/>
</dbReference>
<feature type="domain" description="Transcription factor CBF/NF-Y/archaeal histone" evidence="7">
    <location>
        <begin position="154"/>
        <end position="215"/>
    </location>
</feature>
<comment type="subcellular location">
    <subcellularLocation>
        <location evidence="1">Nucleus</location>
    </subcellularLocation>
</comment>
<keyword evidence="5" id="KW-0539">Nucleus</keyword>
<dbReference type="Gene3D" id="1.10.20.10">
    <property type="entry name" value="Histone, subunit A"/>
    <property type="match status" value="1"/>
</dbReference>
<keyword evidence="2" id="KW-0805">Transcription regulation</keyword>
<evidence type="ECO:0000256" key="4">
    <source>
        <dbReference type="ARBA" id="ARBA00023163"/>
    </source>
</evidence>
<reference evidence="8" key="1">
    <citation type="submission" date="2008-06" db="EMBL/GenBank/DDBJ databases">
        <authorList>
            <person name="Lorenzi H."/>
            <person name="Inman J."/>
            <person name="Miller J."/>
            <person name="Schobel S."/>
            <person name="Amedeo P."/>
            <person name="Caler E.V."/>
            <person name="da Silva J."/>
        </authorList>
    </citation>
    <scope>NUCLEOTIDE SEQUENCE [LARGE SCALE GENOMIC DNA]</scope>
    <source>
        <strain evidence="8">RN66</strain>
    </source>
</reference>
<evidence type="ECO:0000256" key="5">
    <source>
        <dbReference type="ARBA" id="ARBA00023242"/>
    </source>
</evidence>
<dbReference type="OrthoDB" id="1272441at2759"/>
<dbReference type="Proteomes" id="UP000001460">
    <property type="component" value="Unassembled WGS sequence"/>
</dbReference>
<dbReference type="Pfam" id="PF00808">
    <property type="entry name" value="CBFD_NFYB_HMF"/>
    <property type="match status" value="1"/>
</dbReference>
<evidence type="ECO:0000313" key="8">
    <source>
        <dbReference type="EMBL" id="EEA06568.1"/>
    </source>
</evidence>
<keyword evidence="3" id="KW-0238">DNA-binding</keyword>
<sequence length="349" mass="40355">MYYSETLGRLKSQTKERSNGYCDNVYLYTNNLNIITGNQQLEYGSYYSENGDYYSSLGKNYNSCEYKTDTGNNFDNSWTNINSCNQYLNNPPNFNMTNNLNLMHNRVTKNLEIAGSSNLNNRDVHSTSLDMFKNEINNIPIFNEDELQILSRCLPHTRIKKIMKYVGSVKHMIGSEVPALLAIACELFVRDLTNCSWKYTQGAKRRTLQAQDIKSGSNSDIRFRKLFKSNPALSLKYNDNYYCSPSSTKTNIISNTPCSIYNNYQQQSNSPSITIESGYRCIDNTKHDKYFQQNCNYSYEVDGRYLSRSIYSNRDSYNSDKYIQKNNINTSNFVDQSRSNLSMSIQQHT</sequence>
<dbReference type="EMBL" id="DS989730">
    <property type="protein sequence ID" value="EEA06568.1"/>
    <property type="molecule type" value="Genomic_DNA"/>
</dbReference>
<evidence type="ECO:0000313" key="9">
    <source>
        <dbReference type="Proteomes" id="UP000001460"/>
    </source>
</evidence>
<dbReference type="PANTHER" id="PTHR10252:SF8">
    <property type="entry name" value="NUCLEAR TRANSCRIPTION FACTOR Y SUBUNIT GAMMA"/>
    <property type="match status" value="1"/>
</dbReference>
<dbReference type="SUPFAM" id="SSF47113">
    <property type="entry name" value="Histone-fold"/>
    <property type="match status" value="1"/>
</dbReference>
<gene>
    <name evidence="8" type="ORF">CMU_012420</name>
</gene>
<evidence type="ECO:0000256" key="6">
    <source>
        <dbReference type="ARBA" id="ARBA00038129"/>
    </source>
</evidence>
<evidence type="ECO:0000256" key="1">
    <source>
        <dbReference type="ARBA" id="ARBA00004123"/>
    </source>
</evidence>
<dbReference type="InterPro" id="IPR003958">
    <property type="entry name" value="CBFA_NFYB_domain"/>
</dbReference>
<dbReference type="AlphaFoldDB" id="B6AEF1"/>
<dbReference type="GO" id="GO:0046982">
    <property type="term" value="F:protein heterodimerization activity"/>
    <property type="evidence" value="ECO:0007669"/>
    <property type="project" value="InterPro"/>
</dbReference>
<keyword evidence="4" id="KW-0804">Transcription</keyword>
<proteinExistence type="inferred from homology"/>
<dbReference type="GeneID" id="6996211"/>
<organism evidence="8 9">
    <name type="scientific">Cryptosporidium muris (strain RN66)</name>
    <dbReference type="NCBI Taxonomy" id="441375"/>
    <lineage>
        <taxon>Eukaryota</taxon>
        <taxon>Sar</taxon>
        <taxon>Alveolata</taxon>
        <taxon>Apicomplexa</taxon>
        <taxon>Conoidasida</taxon>
        <taxon>Coccidia</taxon>
        <taxon>Eucoccidiorida</taxon>
        <taxon>Eimeriorina</taxon>
        <taxon>Cryptosporidiidae</taxon>
        <taxon>Cryptosporidium</taxon>
    </lineage>
</organism>
<dbReference type="CDD" id="cd22908">
    <property type="entry name" value="HFD_NFYC-like"/>
    <property type="match status" value="1"/>
</dbReference>
<dbReference type="RefSeq" id="XP_002140917.1">
    <property type="nucleotide sequence ID" value="XM_002140881.1"/>
</dbReference>
<dbReference type="GO" id="GO:0000978">
    <property type="term" value="F:RNA polymerase II cis-regulatory region sequence-specific DNA binding"/>
    <property type="evidence" value="ECO:0007669"/>
    <property type="project" value="TreeGrafter"/>
</dbReference>
<evidence type="ECO:0000256" key="3">
    <source>
        <dbReference type="ARBA" id="ARBA00023125"/>
    </source>
</evidence>
<evidence type="ECO:0000256" key="2">
    <source>
        <dbReference type="ARBA" id="ARBA00023015"/>
    </source>
</evidence>
<protein>
    <recommendedName>
        <fullName evidence="7">Transcription factor CBF/NF-Y/archaeal histone domain-containing protein</fullName>
    </recommendedName>
</protein>
<dbReference type="eggNOG" id="KOG1657">
    <property type="taxonomic scope" value="Eukaryota"/>
</dbReference>